<feature type="compositionally biased region" description="Basic and acidic residues" evidence="1">
    <location>
        <begin position="390"/>
        <end position="410"/>
    </location>
</feature>
<feature type="compositionally biased region" description="Basic and acidic residues" evidence="1">
    <location>
        <begin position="331"/>
        <end position="343"/>
    </location>
</feature>
<dbReference type="EMBL" id="JAKLMC020000044">
    <property type="protein sequence ID" value="KAK5948724.1"/>
    <property type="molecule type" value="Genomic_DNA"/>
</dbReference>
<feature type="compositionally biased region" description="Basic and acidic residues" evidence="1">
    <location>
        <begin position="177"/>
        <end position="186"/>
    </location>
</feature>
<feature type="compositionally biased region" description="Polar residues" evidence="1">
    <location>
        <begin position="374"/>
        <end position="384"/>
    </location>
</feature>
<name>A0AAN8I2H7_9EURO</name>
<feature type="compositionally biased region" description="Basic and acidic residues" evidence="1">
    <location>
        <begin position="131"/>
        <end position="155"/>
    </location>
</feature>
<evidence type="ECO:0000256" key="1">
    <source>
        <dbReference type="SAM" id="MobiDB-lite"/>
    </source>
</evidence>
<dbReference type="Proteomes" id="UP001316803">
    <property type="component" value="Unassembled WGS sequence"/>
</dbReference>
<feature type="region of interest" description="Disordered" evidence="1">
    <location>
        <begin position="1"/>
        <end position="193"/>
    </location>
</feature>
<organism evidence="2 3">
    <name type="scientific">Knufia fluminis</name>
    <dbReference type="NCBI Taxonomy" id="191047"/>
    <lineage>
        <taxon>Eukaryota</taxon>
        <taxon>Fungi</taxon>
        <taxon>Dikarya</taxon>
        <taxon>Ascomycota</taxon>
        <taxon>Pezizomycotina</taxon>
        <taxon>Eurotiomycetes</taxon>
        <taxon>Chaetothyriomycetidae</taxon>
        <taxon>Chaetothyriales</taxon>
        <taxon>Trichomeriaceae</taxon>
        <taxon>Knufia</taxon>
    </lineage>
</organism>
<feature type="region of interest" description="Disordered" evidence="1">
    <location>
        <begin position="298"/>
        <end position="344"/>
    </location>
</feature>
<evidence type="ECO:0000313" key="3">
    <source>
        <dbReference type="Proteomes" id="UP001316803"/>
    </source>
</evidence>
<protein>
    <submittedName>
        <fullName evidence="2">Uncharacterized protein</fullName>
    </submittedName>
</protein>
<keyword evidence="3" id="KW-1185">Reference proteome</keyword>
<feature type="compositionally biased region" description="Polar residues" evidence="1">
    <location>
        <begin position="1"/>
        <end position="10"/>
    </location>
</feature>
<dbReference type="AlphaFoldDB" id="A0AAN8I2H7"/>
<reference evidence="2 3" key="1">
    <citation type="submission" date="2022-12" db="EMBL/GenBank/DDBJ databases">
        <title>Genomic features and morphological characterization of a novel Knufia sp. strain isolated from spacecraft assembly facility.</title>
        <authorList>
            <person name="Teixeira M."/>
            <person name="Chander A.M."/>
            <person name="Stajich J.E."/>
            <person name="Venkateswaran K."/>
        </authorList>
    </citation>
    <scope>NUCLEOTIDE SEQUENCE [LARGE SCALE GENOMIC DNA]</scope>
    <source>
        <strain evidence="2 3">FJI-L2-BK-P2</strain>
    </source>
</reference>
<feature type="compositionally biased region" description="Polar residues" evidence="1">
    <location>
        <begin position="39"/>
        <end position="48"/>
    </location>
</feature>
<evidence type="ECO:0000313" key="2">
    <source>
        <dbReference type="EMBL" id="KAK5948724.1"/>
    </source>
</evidence>
<gene>
    <name evidence="2" type="ORF">OHC33_010327</name>
</gene>
<comment type="caution">
    <text evidence="2">The sequence shown here is derived from an EMBL/GenBank/DDBJ whole genome shotgun (WGS) entry which is preliminary data.</text>
</comment>
<accession>A0AAN8I2H7</accession>
<feature type="region of interest" description="Disordered" evidence="1">
    <location>
        <begin position="363"/>
        <end position="425"/>
    </location>
</feature>
<proteinExistence type="predicted"/>
<sequence length="425" mass="46805">MSNVSTNTPPAVQAGVPSKSTPPTGSKRKERDEDVDVDGTSQTTNSQPDRPLKKARSPSYKPSSQNVKKATPSVLGKRQRTEDLDSTEGLSSDDTAKVDSPSRKKARLPQARVSNNTEERKAVDGANLKQQEQKVAQEKEKEVARETAETQEKARAAKIAFRKRALGIEEPEPDEPLPSKDEDPHRALPPVRGYIRRPLNRIFFARTDGDSDHPRQTPINRRVNFHKNDQIRDPSLYRNPLPSTTGLSLREVHESLARQRAANEAELQADLKAIRAAQEKSERQKQRMVEPVLQRVSEEEEMLEITNSTSASTRSRPAKNASGETTSKSGLKKESSIGKKLENRNTNMLVPAGSNANIAGTATAPIDLDDDTGTRVSGDSSAAQMTDLEQAAKSKEEEAKKVKRAEAAQKKKDRMAKIASWAAQP</sequence>
<feature type="compositionally biased region" description="Polar residues" evidence="1">
    <location>
        <begin position="305"/>
        <end position="315"/>
    </location>
</feature>